<evidence type="ECO:0000256" key="1">
    <source>
        <dbReference type="SAM" id="Phobius"/>
    </source>
</evidence>
<dbReference type="Pfam" id="PF13196">
    <property type="entry name" value="DUF4012"/>
    <property type="match status" value="1"/>
</dbReference>
<feature type="transmembrane region" description="Helical" evidence="1">
    <location>
        <begin position="263"/>
        <end position="296"/>
    </location>
</feature>
<dbReference type="InterPro" id="IPR025101">
    <property type="entry name" value="DUF4012"/>
</dbReference>
<evidence type="ECO:0008006" key="4">
    <source>
        <dbReference type="Google" id="ProtNLM"/>
    </source>
</evidence>
<evidence type="ECO:0000313" key="2">
    <source>
        <dbReference type="EMBL" id="OGM28589.1"/>
    </source>
</evidence>
<dbReference type="EMBL" id="MGGM01000027">
    <property type="protein sequence ID" value="OGM28589.1"/>
    <property type="molecule type" value="Genomic_DNA"/>
</dbReference>
<accession>A0A1F7YNV3</accession>
<evidence type="ECO:0000313" key="3">
    <source>
        <dbReference type="Proteomes" id="UP000177263"/>
    </source>
</evidence>
<dbReference type="AlphaFoldDB" id="A0A1F7YNV3"/>
<reference evidence="2 3" key="1">
    <citation type="journal article" date="2016" name="Nat. Commun.">
        <title>Thousands of microbial genomes shed light on interconnected biogeochemical processes in an aquifer system.</title>
        <authorList>
            <person name="Anantharaman K."/>
            <person name="Brown C.T."/>
            <person name="Hug L.A."/>
            <person name="Sharon I."/>
            <person name="Castelle C.J."/>
            <person name="Probst A.J."/>
            <person name="Thomas B.C."/>
            <person name="Singh A."/>
            <person name="Wilkins M.J."/>
            <person name="Karaoz U."/>
            <person name="Brodie E.L."/>
            <person name="Williams K.H."/>
            <person name="Hubbard S.S."/>
            <person name="Banfield J.F."/>
        </authorList>
    </citation>
    <scope>NUCLEOTIDE SEQUENCE [LARGE SCALE GENOMIC DNA]</scope>
</reference>
<keyword evidence="1" id="KW-1133">Transmembrane helix</keyword>
<comment type="caution">
    <text evidence="2">The sequence shown here is derived from an EMBL/GenBank/DDBJ whole genome shotgun (WGS) entry which is preliminary data.</text>
</comment>
<dbReference type="STRING" id="1802500.A2801_01745"/>
<keyword evidence="1" id="KW-0472">Membrane</keyword>
<keyword evidence="1" id="KW-0812">Transmembrane</keyword>
<organism evidence="2 3">
    <name type="scientific">Candidatus Woesebacteria bacterium RIFCSPHIGHO2_01_FULL_41_10</name>
    <dbReference type="NCBI Taxonomy" id="1802500"/>
    <lineage>
        <taxon>Bacteria</taxon>
        <taxon>Candidatus Woeseibacteriota</taxon>
    </lineage>
</organism>
<proteinExistence type="predicted"/>
<sequence>MSEKNLDVYLYSGSDLWGEIDGVEQIGSGEYLPKDLYAVISFGRLPNNFTHRPERVIQIFKHTDWSDTAVAGDTGYDSKTLYFGEILGADTGIANKLLYEANSQNAIVLPPTDAPLYVMSLEDALETILHETFTYWYPKRAVVAQRTSIWSFAKELQNTRPSISLSVGQTNFVAPLPSISLLQIPQRHFKSALSKLMQEEATVQYVQEPFPVEHMLAHPEVLPEVPPAPPLPVMKMSQQVLHKKKTLPEWHFPIIEVTLPSKAFAVSFVVFVLLFITPILLLGASLFASAGVYAFAKTGNTKLAIAAAHGGEDLASISRDWLKNYAKLPIVGGQFTSAASTAQMIAQANSLVYAGLDLVDDASALLGYVLGESPYKLEPLSRSLSARLDNYYQELSKLEASLDMSLFPVKREHRQLIQKARSLTLASRDMTIELPELLGVDSPKTYLILLQNNMELRPTGGFIGSFALVTFSNGRLIDNSVYDVYFADGQLQGYVRPPEPIVEYLGEASWHLRDANWDPDFPTSARRIEWFLDKTLDREVDGVIGVDLEVAETILAALGPVTLHDFDDTITADNVYEKLQYETDSGFFPGSRKKSTYLSGFAQALLFALVDRGQDNLLALSQGFLSNFESRDIQIALDNTQAMDAVSVLGWSGEVEDISCTNNCDSIYAGLVEANVGVNKANYYIKRKANFTINRAGDRYQNSITLYLTNQGAPEKTVETRYKSYIRLITNSDVVLDTVTIQNSSGSAKVLPEEEFVDGRLEAGVLVEALPGETTNVVFQWTAPAKSSLEQAGAVKYIYRKQAGVEAYPLTVEIHGIDPSLTRQGSLLYNTFTSRDISDEVIWK</sequence>
<gene>
    <name evidence="2" type="ORF">A2801_01745</name>
</gene>
<dbReference type="Proteomes" id="UP000177263">
    <property type="component" value="Unassembled WGS sequence"/>
</dbReference>
<protein>
    <recommendedName>
        <fullName evidence="4">DUF4012 domain-containing protein</fullName>
    </recommendedName>
</protein>
<name>A0A1F7YNV3_9BACT</name>